<dbReference type="Proteomes" id="UP000053477">
    <property type="component" value="Unassembled WGS sequence"/>
</dbReference>
<dbReference type="InParanoid" id="A0A0H2RE16"/>
<evidence type="ECO:0000313" key="1">
    <source>
        <dbReference type="EMBL" id="KLO10019.1"/>
    </source>
</evidence>
<evidence type="ECO:0000313" key="2">
    <source>
        <dbReference type="Proteomes" id="UP000053477"/>
    </source>
</evidence>
<keyword evidence="2" id="KW-1185">Reference proteome</keyword>
<accession>A0A0H2RE16</accession>
<proteinExistence type="predicted"/>
<dbReference type="AlphaFoldDB" id="A0A0H2RE16"/>
<dbReference type="EMBL" id="KQ086038">
    <property type="protein sequence ID" value="KLO10019.1"/>
    <property type="molecule type" value="Genomic_DNA"/>
</dbReference>
<organism evidence="1 2">
    <name type="scientific">Schizopora paradoxa</name>
    <dbReference type="NCBI Taxonomy" id="27342"/>
    <lineage>
        <taxon>Eukaryota</taxon>
        <taxon>Fungi</taxon>
        <taxon>Dikarya</taxon>
        <taxon>Basidiomycota</taxon>
        <taxon>Agaricomycotina</taxon>
        <taxon>Agaricomycetes</taxon>
        <taxon>Hymenochaetales</taxon>
        <taxon>Schizoporaceae</taxon>
        <taxon>Schizopora</taxon>
    </lineage>
</organism>
<protein>
    <submittedName>
        <fullName evidence="1">Uncharacterized protein</fullName>
    </submittedName>
</protein>
<sequence>MMGGLGFGDSEQWHVRCPKYARNYELGVIHGNGAKRRNATSGHIVIVYRAPLYGAYNCSHAVSKLAMRFRHWPFSSRKTERAAVLATIRTHRCPRSSTGTIVAFDFASSQQRCVDDADARARWSRGLSSAASKFDLSSPNLSCLFQSIKISINALRIELECI</sequence>
<reference evidence="1 2" key="1">
    <citation type="submission" date="2015-04" db="EMBL/GenBank/DDBJ databases">
        <title>Complete genome sequence of Schizopora paradoxa KUC8140, a cosmopolitan wood degrader in East Asia.</title>
        <authorList>
            <consortium name="DOE Joint Genome Institute"/>
            <person name="Min B."/>
            <person name="Park H."/>
            <person name="Jang Y."/>
            <person name="Kim J.-J."/>
            <person name="Kim K.H."/>
            <person name="Pangilinan J."/>
            <person name="Lipzen A."/>
            <person name="Riley R."/>
            <person name="Grigoriev I.V."/>
            <person name="Spatafora J.W."/>
            <person name="Choi I.-G."/>
        </authorList>
    </citation>
    <scope>NUCLEOTIDE SEQUENCE [LARGE SCALE GENOMIC DNA]</scope>
    <source>
        <strain evidence="1 2">KUC8140</strain>
    </source>
</reference>
<gene>
    <name evidence="1" type="ORF">SCHPADRAFT_892665</name>
</gene>
<name>A0A0H2RE16_9AGAM</name>